<proteinExistence type="predicted"/>
<sequence>MVNKFVAITKRLKSIFQRSGIGSNLISYRSSWLLTVVPILIMSCGNNAPTNFKTKYLDISLNDRGLIYSMKDITKQQPRELSPSDKPSPLLTLYNSKLDTLFEPISAVYNRSKNVLNLTYGNNAVAEISVEPKDKYLKFTLISLTNREDIEGVQWGSIHTNITNLFGEIIGVARDTSETVNYSIGMLALNDNTLGGTSRTIADAAPFQYIIHSPDSLQYPLPKDLHEGQVFTLGGNGISDVAFYAHKEPYYRIVYGNAAEVDEKGRISITYNSRDRSKKREVYFSLIPNMPANTPNHLEIQPLQGVDYIGSSVALWGSPDSTALMGVVQDIVLSEGLPYPTIDGKWVKDPTAYVPDAITSGGLYDSIISYTSRLGFKAISLYDQSFLRPDRGNEGYIDGKNFEKKPLKLTSGNKSHKEFSKMAAKYGITIGRTPITSSLAPGTKDASPIPSDSLCYQQKRLLMNNITSTDTIIVVDDPKYMEEIASWEGHAENLNMVKIGKELIHYLGISDAEPYKLLNVERGYWGTTPTEHATNDTIYKLQVTINYGYDGLIPNMQLQDKIAEYYADVAFINGLGYYDFDGQEFLFNNGHGYYSAKRFFRKMFERATFHGIPPIRFTGATLSEGSWHYQSIWNVGGGKNLYDVETREWGSTTSQGKDLRDVTYANYFPTGMGGNFPINATSTVDQYEHIQAISVGLGTTYSLYLNQKDVESCPHKDAIFKVIRTWENARAANAFPRYIRKLLMKPDRDWKLEQVDNNNWNLYPVVNKTLGTAIKLSRDVAEGS</sequence>
<dbReference type="RefSeq" id="WP_218129560.1">
    <property type="nucleotide sequence ID" value="NZ_FNGV01000006.1"/>
</dbReference>
<protein>
    <submittedName>
        <fullName evidence="1">Uncharacterized protein</fullName>
    </submittedName>
</protein>
<evidence type="ECO:0000313" key="2">
    <source>
        <dbReference type="Proteomes" id="UP000199440"/>
    </source>
</evidence>
<name>A0A1G9RC99_9FLAO</name>
<accession>A0A1G9RC99</accession>
<reference evidence="1 2" key="1">
    <citation type="submission" date="2016-10" db="EMBL/GenBank/DDBJ databases">
        <authorList>
            <person name="de Groot N.N."/>
        </authorList>
    </citation>
    <scope>NUCLEOTIDE SEQUENCE [LARGE SCALE GENOMIC DNA]</scope>
    <source>
        <strain evidence="1 2">DSM 19886</strain>
    </source>
</reference>
<dbReference type="EMBL" id="FNGV01000006">
    <property type="protein sequence ID" value="SDM20844.1"/>
    <property type="molecule type" value="Genomic_DNA"/>
</dbReference>
<dbReference type="Proteomes" id="UP000199440">
    <property type="component" value="Unassembled WGS sequence"/>
</dbReference>
<gene>
    <name evidence="1" type="ORF">SAMN04488514_10676</name>
</gene>
<dbReference type="AlphaFoldDB" id="A0A1G9RC99"/>
<organism evidence="1 2">
    <name type="scientific">Kriegella aquimaris</name>
    <dbReference type="NCBI Taxonomy" id="192904"/>
    <lineage>
        <taxon>Bacteria</taxon>
        <taxon>Pseudomonadati</taxon>
        <taxon>Bacteroidota</taxon>
        <taxon>Flavobacteriia</taxon>
        <taxon>Flavobacteriales</taxon>
        <taxon>Flavobacteriaceae</taxon>
        <taxon>Kriegella</taxon>
    </lineage>
</organism>
<keyword evidence="2" id="KW-1185">Reference proteome</keyword>
<evidence type="ECO:0000313" key="1">
    <source>
        <dbReference type="EMBL" id="SDM20844.1"/>
    </source>
</evidence>